<evidence type="ECO:0000313" key="1">
    <source>
        <dbReference type="EMBL" id="EPC00117.1"/>
    </source>
</evidence>
<evidence type="ECO:0000313" key="2">
    <source>
        <dbReference type="Proteomes" id="UP000014463"/>
    </source>
</evidence>
<organism evidence="1 2">
    <name type="scientific">Litchfieldella anticariensis (strain DSM 16096 / CECT 5854 / CIP 108499 / LMG 22089 / FP35)</name>
    <name type="common">Halomonas anticariensis</name>
    <dbReference type="NCBI Taxonomy" id="1121939"/>
    <lineage>
        <taxon>Bacteria</taxon>
        <taxon>Pseudomonadati</taxon>
        <taxon>Pseudomonadota</taxon>
        <taxon>Gammaproteobacteria</taxon>
        <taxon>Oceanospirillales</taxon>
        <taxon>Halomonadaceae</taxon>
        <taxon>Litchfieldella</taxon>
    </lineage>
</organism>
<sequence length="61" mass="6493">MPTALDQFPTTFEKGVGTTIQVDSLMGATVFEGTDPAMYSNHEDGATVRQCRAEVAGSIEL</sequence>
<dbReference type="STRING" id="1121939.L861_08100"/>
<accession>S2KD48</accession>
<reference evidence="1 2" key="1">
    <citation type="journal article" date="2013" name="Genome Announc.">
        <title>Draft genome sequence of the moderately halophilic gammaproteobacterium Halomonas anticariensis FP35.</title>
        <authorList>
            <person name="Tahrioui A."/>
            <person name="Quesada E."/>
            <person name="Llamas I."/>
        </authorList>
    </citation>
    <scope>NUCLEOTIDE SEQUENCE [LARGE SCALE GENOMIC DNA]</scope>
    <source>
        <strain evidence="2">DSM 16096 / CECT 5854 / LMG 22089 / FP35</strain>
    </source>
</reference>
<dbReference type="Proteomes" id="UP000014463">
    <property type="component" value="Unassembled WGS sequence"/>
</dbReference>
<dbReference type="AlphaFoldDB" id="S2KD48"/>
<keyword evidence="2" id="KW-1185">Reference proteome</keyword>
<comment type="caution">
    <text evidence="1">The sequence shown here is derived from an EMBL/GenBank/DDBJ whole genome shotgun (WGS) entry which is preliminary data.</text>
</comment>
<protein>
    <submittedName>
        <fullName evidence="1">Uncharacterized protein</fullName>
    </submittedName>
</protein>
<gene>
    <name evidence="1" type="ORF">L861_08100</name>
</gene>
<proteinExistence type="predicted"/>
<dbReference type="EMBL" id="ASTJ01000044">
    <property type="protein sequence ID" value="EPC00117.1"/>
    <property type="molecule type" value="Genomic_DNA"/>
</dbReference>
<name>S2KD48_LITA3</name>